<accession>A0A2K8KZS3</accession>
<dbReference type="EMBL" id="CP018799">
    <property type="protein sequence ID" value="ATX80487.1"/>
    <property type="molecule type" value="Genomic_DNA"/>
</dbReference>
<proteinExistence type="predicted"/>
<sequence length="163" mass="18178">MIRWIAALMLALFTWAPAHAADFKWMDESGTTYSLDTLKGQPLLIHFWASWCPSCRAEMPAFAAWVEKHPEVKTLSISLDQSAAHATAFLKETNINIPLLLSDENQARNLGAQALPTTLIIAADGSISQLHRGPRDWSSEAFSDQLLKSLLPEVESMHLHTQR</sequence>
<dbReference type="Gene3D" id="3.40.30.10">
    <property type="entry name" value="Glutaredoxin"/>
    <property type="match status" value="1"/>
</dbReference>
<keyword evidence="1" id="KW-0676">Redox-active center</keyword>
<dbReference type="CDD" id="cd02966">
    <property type="entry name" value="TlpA_like_family"/>
    <property type="match status" value="1"/>
</dbReference>
<dbReference type="Proteomes" id="UP000231701">
    <property type="component" value="Chromosome"/>
</dbReference>
<dbReference type="PANTHER" id="PTHR42852">
    <property type="entry name" value="THIOL:DISULFIDE INTERCHANGE PROTEIN DSBE"/>
    <property type="match status" value="1"/>
</dbReference>
<reference evidence="4 5" key="1">
    <citation type="submission" date="2016-12" db="EMBL/GenBank/DDBJ databases">
        <title>Isolation and genomic insights into novel planktonic Zetaproteobacteria from stratified waters of the Chesapeake Bay.</title>
        <authorList>
            <person name="McAllister S.M."/>
            <person name="Kato S."/>
            <person name="Chan C.S."/>
            <person name="Chiu B.K."/>
            <person name="Field E.K."/>
        </authorList>
    </citation>
    <scope>NUCLEOTIDE SEQUENCE [LARGE SCALE GENOMIC DNA]</scope>
    <source>
        <strain evidence="4 5">CP-5</strain>
    </source>
</reference>
<keyword evidence="4" id="KW-0413">Isomerase</keyword>
<dbReference type="InterPro" id="IPR017937">
    <property type="entry name" value="Thioredoxin_CS"/>
</dbReference>
<name>A0A2K8KZS3_MARES</name>
<evidence type="ECO:0000256" key="2">
    <source>
        <dbReference type="SAM" id="SignalP"/>
    </source>
</evidence>
<evidence type="ECO:0000313" key="4">
    <source>
        <dbReference type="EMBL" id="ATX80487.1"/>
    </source>
</evidence>
<dbReference type="InterPro" id="IPR036249">
    <property type="entry name" value="Thioredoxin-like_sf"/>
</dbReference>
<feature type="chain" id="PRO_5014888072" evidence="2">
    <location>
        <begin position="21"/>
        <end position="163"/>
    </location>
</feature>
<dbReference type="PROSITE" id="PS00194">
    <property type="entry name" value="THIOREDOXIN_1"/>
    <property type="match status" value="1"/>
</dbReference>
<dbReference type="KEGG" id="maes:Ga0123461_2081"/>
<dbReference type="GO" id="GO:0016209">
    <property type="term" value="F:antioxidant activity"/>
    <property type="evidence" value="ECO:0007669"/>
    <property type="project" value="InterPro"/>
</dbReference>
<protein>
    <submittedName>
        <fullName evidence="4">Thiol-disulfide isomerase or thioredoxin</fullName>
    </submittedName>
</protein>
<dbReference type="AlphaFoldDB" id="A0A2K8KZS3"/>
<keyword evidence="2" id="KW-0732">Signal</keyword>
<dbReference type="SUPFAM" id="SSF52833">
    <property type="entry name" value="Thioredoxin-like"/>
    <property type="match status" value="1"/>
</dbReference>
<dbReference type="GO" id="GO:0016853">
    <property type="term" value="F:isomerase activity"/>
    <property type="evidence" value="ECO:0007669"/>
    <property type="project" value="UniProtKB-KW"/>
</dbReference>
<feature type="domain" description="Thioredoxin" evidence="3">
    <location>
        <begin position="14"/>
        <end position="152"/>
    </location>
</feature>
<dbReference type="OrthoDB" id="5296256at2"/>
<evidence type="ECO:0000313" key="5">
    <source>
        <dbReference type="Proteomes" id="UP000231701"/>
    </source>
</evidence>
<dbReference type="InterPro" id="IPR000866">
    <property type="entry name" value="AhpC/TSA"/>
</dbReference>
<gene>
    <name evidence="4" type="ORF">Ga0123461_2081</name>
</gene>
<dbReference type="GO" id="GO:0015036">
    <property type="term" value="F:disulfide oxidoreductase activity"/>
    <property type="evidence" value="ECO:0007669"/>
    <property type="project" value="UniProtKB-ARBA"/>
</dbReference>
<dbReference type="InterPro" id="IPR050553">
    <property type="entry name" value="Thioredoxin_ResA/DsbE_sf"/>
</dbReference>
<dbReference type="Pfam" id="PF00578">
    <property type="entry name" value="AhpC-TSA"/>
    <property type="match status" value="1"/>
</dbReference>
<dbReference type="RefSeq" id="WP_100278248.1">
    <property type="nucleotide sequence ID" value="NZ_CP018799.1"/>
</dbReference>
<feature type="signal peptide" evidence="2">
    <location>
        <begin position="1"/>
        <end position="20"/>
    </location>
</feature>
<organism evidence="4 5">
    <name type="scientific">Mariprofundus aestuarium</name>
    <dbReference type="NCBI Taxonomy" id="1921086"/>
    <lineage>
        <taxon>Bacteria</taxon>
        <taxon>Pseudomonadati</taxon>
        <taxon>Pseudomonadota</taxon>
        <taxon>Candidatius Mariprofundia</taxon>
        <taxon>Mariprofundales</taxon>
        <taxon>Mariprofundaceae</taxon>
        <taxon>Mariprofundus</taxon>
    </lineage>
</organism>
<dbReference type="PANTHER" id="PTHR42852:SF17">
    <property type="entry name" value="THIOREDOXIN-LIKE PROTEIN HI_1115"/>
    <property type="match status" value="1"/>
</dbReference>
<dbReference type="InterPro" id="IPR013766">
    <property type="entry name" value="Thioredoxin_domain"/>
</dbReference>
<evidence type="ECO:0000256" key="1">
    <source>
        <dbReference type="ARBA" id="ARBA00023284"/>
    </source>
</evidence>
<keyword evidence="5" id="KW-1185">Reference proteome</keyword>
<dbReference type="PROSITE" id="PS51352">
    <property type="entry name" value="THIOREDOXIN_2"/>
    <property type="match status" value="1"/>
</dbReference>
<evidence type="ECO:0000259" key="3">
    <source>
        <dbReference type="PROSITE" id="PS51352"/>
    </source>
</evidence>